<evidence type="ECO:0000313" key="3">
    <source>
        <dbReference type="Proteomes" id="UP000799770"/>
    </source>
</evidence>
<dbReference type="OrthoDB" id="3789491at2759"/>
<feature type="compositionally biased region" description="Low complexity" evidence="1">
    <location>
        <begin position="152"/>
        <end position="200"/>
    </location>
</feature>
<dbReference type="Proteomes" id="UP000799770">
    <property type="component" value="Unassembled WGS sequence"/>
</dbReference>
<name>A0A6A5ZLC2_9PLEO</name>
<dbReference type="AlphaFoldDB" id="A0A6A5ZLC2"/>
<evidence type="ECO:0000313" key="2">
    <source>
        <dbReference type="EMBL" id="KAF2119647.1"/>
    </source>
</evidence>
<feature type="region of interest" description="Disordered" evidence="1">
    <location>
        <begin position="152"/>
        <end position="211"/>
    </location>
</feature>
<keyword evidence="3" id="KW-1185">Reference proteome</keyword>
<sequence length="223" mass="23671">MSYTVGDFLFFRLAEIGVQQVLGNRRASLFIGSCQRNNIDYRDFNHLTSTPNSGNTGTFIVSRAPEDLHACYNRGNLFFPHGSVLYIVEHSSAQFEDSFIASHIDFAIRTVLNSPATAESQINRAIDTLLFEGKPVYIGLSPAVAGLLMPMSSPSQASTSSASATQPIAQTSPRSQSSNAGTSTSTQAATSGSPSGAQSQPREVASDEDIDEAAKAAVAMSLI</sequence>
<reference evidence="2" key="1">
    <citation type="journal article" date="2020" name="Stud. Mycol.">
        <title>101 Dothideomycetes genomes: a test case for predicting lifestyles and emergence of pathogens.</title>
        <authorList>
            <person name="Haridas S."/>
            <person name="Albert R."/>
            <person name="Binder M."/>
            <person name="Bloem J."/>
            <person name="Labutti K."/>
            <person name="Salamov A."/>
            <person name="Andreopoulos B."/>
            <person name="Baker S."/>
            <person name="Barry K."/>
            <person name="Bills G."/>
            <person name="Bluhm B."/>
            <person name="Cannon C."/>
            <person name="Castanera R."/>
            <person name="Culley D."/>
            <person name="Daum C."/>
            <person name="Ezra D."/>
            <person name="Gonzalez J."/>
            <person name="Henrissat B."/>
            <person name="Kuo A."/>
            <person name="Liang C."/>
            <person name="Lipzen A."/>
            <person name="Lutzoni F."/>
            <person name="Magnuson J."/>
            <person name="Mondo S."/>
            <person name="Nolan M."/>
            <person name="Ohm R."/>
            <person name="Pangilinan J."/>
            <person name="Park H.-J."/>
            <person name="Ramirez L."/>
            <person name="Alfaro M."/>
            <person name="Sun H."/>
            <person name="Tritt A."/>
            <person name="Yoshinaga Y."/>
            <person name="Zwiers L.-H."/>
            <person name="Turgeon B."/>
            <person name="Goodwin S."/>
            <person name="Spatafora J."/>
            <person name="Crous P."/>
            <person name="Grigoriev I."/>
        </authorList>
    </citation>
    <scope>NUCLEOTIDE SEQUENCE</scope>
    <source>
        <strain evidence="2">CBS 627.86</strain>
    </source>
</reference>
<protein>
    <submittedName>
        <fullName evidence="2">Uncharacterized protein</fullName>
    </submittedName>
</protein>
<evidence type="ECO:0000256" key="1">
    <source>
        <dbReference type="SAM" id="MobiDB-lite"/>
    </source>
</evidence>
<gene>
    <name evidence="2" type="ORF">BDV96DRAFT_642664</name>
</gene>
<dbReference type="EMBL" id="ML977315">
    <property type="protein sequence ID" value="KAF2119647.1"/>
    <property type="molecule type" value="Genomic_DNA"/>
</dbReference>
<organism evidence="2 3">
    <name type="scientific">Lophiotrema nucula</name>
    <dbReference type="NCBI Taxonomy" id="690887"/>
    <lineage>
        <taxon>Eukaryota</taxon>
        <taxon>Fungi</taxon>
        <taxon>Dikarya</taxon>
        <taxon>Ascomycota</taxon>
        <taxon>Pezizomycotina</taxon>
        <taxon>Dothideomycetes</taxon>
        <taxon>Pleosporomycetidae</taxon>
        <taxon>Pleosporales</taxon>
        <taxon>Lophiotremataceae</taxon>
        <taxon>Lophiotrema</taxon>
    </lineage>
</organism>
<proteinExistence type="predicted"/>
<accession>A0A6A5ZLC2</accession>